<dbReference type="InterPro" id="IPR036412">
    <property type="entry name" value="HAD-like_sf"/>
</dbReference>
<dbReference type="NCBIfam" id="TIGR01488">
    <property type="entry name" value="HAD-SF-IB"/>
    <property type="match status" value="1"/>
</dbReference>
<dbReference type="PANTHER" id="PTHR43344">
    <property type="entry name" value="PHOSPHOSERINE PHOSPHATASE"/>
    <property type="match status" value="1"/>
</dbReference>
<dbReference type="OrthoDB" id="25607at2"/>
<evidence type="ECO:0000256" key="2">
    <source>
        <dbReference type="ARBA" id="ARBA00022723"/>
    </source>
</evidence>
<keyword evidence="2" id="KW-0479">Metal-binding</keyword>
<organism evidence="5 6">
    <name type="scientific">Euzebya pacifica</name>
    <dbReference type="NCBI Taxonomy" id="1608957"/>
    <lineage>
        <taxon>Bacteria</taxon>
        <taxon>Bacillati</taxon>
        <taxon>Actinomycetota</taxon>
        <taxon>Nitriliruptoria</taxon>
        <taxon>Euzebyales</taxon>
    </lineage>
</organism>
<dbReference type="KEGG" id="euz:DVS28_a1236"/>
<proteinExistence type="inferred from homology"/>
<evidence type="ECO:0000313" key="5">
    <source>
        <dbReference type="EMBL" id="AXV05936.1"/>
    </source>
</evidence>
<dbReference type="Proteomes" id="UP000264006">
    <property type="component" value="Chromosome"/>
</dbReference>
<comment type="similarity">
    <text evidence="1">Belongs to the HAD-like hydrolase superfamily. SerB family.</text>
</comment>
<keyword evidence="6" id="KW-1185">Reference proteome</keyword>
<dbReference type="NCBIfam" id="TIGR01490">
    <property type="entry name" value="HAD-SF-IB-hyp1"/>
    <property type="match status" value="1"/>
</dbReference>
<evidence type="ECO:0000256" key="3">
    <source>
        <dbReference type="ARBA" id="ARBA00022801"/>
    </source>
</evidence>
<dbReference type="SUPFAM" id="SSF56784">
    <property type="entry name" value="HAD-like"/>
    <property type="match status" value="1"/>
</dbReference>
<reference evidence="5 6" key="1">
    <citation type="submission" date="2018-09" db="EMBL/GenBank/DDBJ databases">
        <title>Complete genome sequence of Euzebya sp. DY32-46 isolated from seawater of Pacific Ocean.</title>
        <authorList>
            <person name="Xu L."/>
            <person name="Wu Y.-H."/>
            <person name="Xu X.-W."/>
        </authorList>
    </citation>
    <scope>NUCLEOTIDE SEQUENCE [LARGE SCALE GENOMIC DNA]</scope>
    <source>
        <strain evidence="5 6">DY32-46</strain>
    </source>
</reference>
<keyword evidence="3" id="KW-0378">Hydrolase</keyword>
<dbReference type="AlphaFoldDB" id="A0A346XUN9"/>
<dbReference type="PANTHER" id="PTHR43344:SF13">
    <property type="entry name" value="PHOSPHATASE RV3661-RELATED"/>
    <property type="match status" value="1"/>
</dbReference>
<dbReference type="GO" id="GO:0016787">
    <property type="term" value="F:hydrolase activity"/>
    <property type="evidence" value="ECO:0007669"/>
    <property type="project" value="UniProtKB-KW"/>
</dbReference>
<dbReference type="FunFam" id="3.40.50.1000:FF:000025">
    <property type="entry name" value="HAD hydrolase, family IB"/>
    <property type="match status" value="1"/>
</dbReference>
<dbReference type="InterPro" id="IPR023214">
    <property type="entry name" value="HAD_sf"/>
</dbReference>
<dbReference type="EMBL" id="CP031165">
    <property type="protein sequence ID" value="AXV05936.1"/>
    <property type="molecule type" value="Genomic_DNA"/>
</dbReference>
<dbReference type="Gene3D" id="1.20.1440.100">
    <property type="entry name" value="SG protein - dephosphorylation function"/>
    <property type="match status" value="1"/>
</dbReference>
<dbReference type="Gene3D" id="3.40.50.1000">
    <property type="entry name" value="HAD superfamily/HAD-like"/>
    <property type="match status" value="1"/>
</dbReference>
<evidence type="ECO:0000256" key="4">
    <source>
        <dbReference type="ARBA" id="ARBA00022842"/>
    </source>
</evidence>
<gene>
    <name evidence="5" type="ORF">DVS28_a1236</name>
</gene>
<keyword evidence="4" id="KW-0460">Magnesium</keyword>
<protein>
    <submittedName>
        <fullName evidence="5">Phosphoserine phosphatase</fullName>
    </submittedName>
</protein>
<name>A0A346XUN9_9ACTN</name>
<evidence type="ECO:0000256" key="1">
    <source>
        <dbReference type="ARBA" id="ARBA00009184"/>
    </source>
</evidence>
<dbReference type="Pfam" id="PF12710">
    <property type="entry name" value="HAD"/>
    <property type="match status" value="1"/>
</dbReference>
<evidence type="ECO:0000313" key="6">
    <source>
        <dbReference type="Proteomes" id="UP000264006"/>
    </source>
</evidence>
<sequence>MTGQHDTSRGARRCMRTCTAGMADSSLVMPDTPAAAFFDLDRTLMSGSSAFYFGKAAYREGLLPMSRLFVDGSAALMFKLFGASDEQSEAIRDRILATVAGVEAQTLTSLAPQVIEELLPQIRPEADALLDMHREAGRDVYIISASPIEIVGELASALEITGGLGTQSEIVDGVYTGQLAAPFCYGEGKADVIRRLAAEKGYDLGRCYSYSDSASDLPMMQIVGHPVAVNPDRSLMSIAHRRGWPVVEFNRTRKQVTRSAAVGLLAATTGAAGVYAGIRIGEANVQRTVSRTLGLDGKRS</sequence>
<dbReference type="InterPro" id="IPR006385">
    <property type="entry name" value="HAD_hydro_SerB1"/>
</dbReference>
<dbReference type="GO" id="GO:0046872">
    <property type="term" value="F:metal ion binding"/>
    <property type="evidence" value="ECO:0007669"/>
    <property type="project" value="UniProtKB-KW"/>
</dbReference>
<dbReference type="InterPro" id="IPR050582">
    <property type="entry name" value="HAD-like_SerB"/>
</dbReference>
<accession>A0A346XUN9</accession>
<dbReference type="CDD" id="cd02612">
    <property type="entry name" value="HAD_PGPPase"/>
    <property type="match status" value="1"/>
</dbReference>